<accession>A0ABP3KNV9</accession>
<dbReference type="GO" id="GO:0032259">
    <property type="term" value="P:methylation"/>
    <property type="evidence" value="ECO:0007669"/>
    <property type="project" value="UniProtKB-KW"/>
</dbReference>
<organism evidence="5 6">
    <name type="scientific">Salinibacillus aidingensis</name>
    <dbReference type="NCBI Taxonomy" id="237684"/>
    <lineage>
        <taxon>Bacteria</taxon>
        <taxon>Bacillati</taxon>
        <taxon>Bacillota</taxon>
        <taxon>Bacilli</taxon>
        <taxon>Bacillales</taxon>
        <taxon>Bacillaceae</taxon>
        <taxon>Salinibacillus</taxon>
    </lineage>
</organism>
<dbReference type="InterPro" id="IPR013123">
    <property type="entry name" value="SpoU_subst-bd"/>
</dbReference>
<dbReference type="Pfam" id="PF22435">
    <property type="entry name" value="MRM3-like_sub_bind"/>
    <property type="match status" value="1"/>
</dbReference>
<comment type="caution">
    <text evidence="5">The sequence shown here is derived from an EMBL/GenBank/DDBJ whole genome shotgun (WGS) entry which is preliminary data.</text>
</comment>
<evidence type="ECO:0000256" key="3">
    <source>
        <dbReference type="ARBA" id="ARBA00022679"/>
    </source>
</evidence>
<dbReference type="Gene3D" id="3.40.1280.10">
    <property type="match status" value="1"/>
</dbReference>
<name>A0ABP3KNV9_9BACI</name>
<dbReference type="Gene3D" id="3.30.1330.30">
    <property type="match status" value="1"/>
</dbReference>
<evidence type="ECO:0000313" key="6">
    <source>
        <dbReference type="Proteomes" id="UP001500880"/>
    </source>
</evidence>
<feature type="domain" description="RNA 2-O ribose methyltransferase substrate binding" evidence="4">
    <location>
        <begin position="29"/>
        <end position="97"/>
    </location>
</feature>
<evidence type="ECO:0000313" key="5">
    <source>
        <dbReference type="EMBL" id="GAA0483882.1"/>
    </source>
</evidence>
<keyword evidence="2 5" id="KW-0489">Methyltransferase</keyword>
<protein>
    <submittedName>
        <fullName evidence="5">RNA methyltransferase</fullName>
    </submittedName>
</protein>
<dbReference type="InterPro" id="IPR029028">
    <property type="entry name" value="Alpha/beta_knot_MTases"/>
</dbReference>
<dbReference type="Proteomes" id="UP001500880">
    <property type="component" value="Unassembled WGS sequence"/>
</dbReference>
<dbReference type="InterPro" id="IPR001537">
    <property type="entry name" value="SpoU_MeTrfase"/>
</dbReference>
<dbReference type="SUPFAM" id="SSF75217">
    <property type="entry name" value="alpha/beta knot"/>
    <property type="match status" value="1"/>
</dbReference>
<dbReference type="EMBL" id="BAAADO010000001">
    <property type="protein sequence ID" value="GAA0483882.1"/>
    <property type="molecule type" value="Genomic_DNA"/>
</dbReference>
<dbReference type="SUPFAM" id="SSF55315">
    <property type="entry name" value="L30e-like"/>
    <property type="match status" value="1"/>
</dbReference>
<gene>
    <name evidence="5" type="ORF">GCM10008986_06310</name>
</gene>
<evidence type="ECO:0000256" key="1">
    <source>
        <dbReference type="ARBA" id="ARBA00007228"/>
    </source>
</evidence>
<evidence type="ECO:0000256" key="2">
    <source>
        <dbReference type="ARBA" id="ARBA00022603"/>
    </source>
</evidence>
<evidence type="ECO:0000259" key="4">
    <source>
        <dbReference type="SMART" id="SM00967"/>
    </source>
</evidence>
<dbReference type="PANTHER" id="PTHR43191">
    <property type="entry name" value="RRNA METHYLTRANSFERASE 3"/>
    <property type="match status" value="1"/>
</dbReference>
<comment type="similarity">
    <text evidence="1">Belongs to the class IV-like SAM-binding methyltransferase superfamily. RNA methyltransferase TrmH family.</text>
</comment>
<dbReference type="InterPro" id="IPR051259">
    <property type="entry name" value="rRNA_Methyltransferase"/>
</dbReference>
<dbReference type="SMART" id="SM00967">
    <property type="entry name" value="SpoU_sub_bind"/>
    <property type="match status" value="1"/>
</dbReference>
<keyword evidence="6" id="KW-1185">Reference proteome</keyword>
<dbReference type="InterPro" id="IPR029064">
    <property type="entry name" value="Ribosomal_eL30-like_sf"/>
</dbReference>
<dbReference type="GO" id="GO:0008168">
    <property type="term" value="F:methyltransferase activity"/>
    <property type="evidence" value="ECO:0007669"/>
    <property type="project" value="UniProtKB-KW"/>
</dbReference>
<dbReference type="InterPro" id="IPR053888">
    <property type="entry name" value="MRM3-like_sub_bind"/>
</dbReference>
<dbReference type="InterPro" id="IPR029026">
    <property type="entry name" value="tRNA_m1G_MTases_N"/>
</dbReference>
<keyword evidence="3" id="KW-0808">Transferase</keyword>
<sequence>MIDSLQNKKVKYWNKLKRKKDRMKNGSFLIEGEHLLEEAINSDWTVKEIIIKNDYERSLLQTEAIPVTEVSEKVFTTLTSTETPQGIMAEVEMKQSKVPENARKLVLLDAIQDPGNLGTMIRTADALGFDGIILGRGCVDLFNDKVIRSTQGSFFHLPILFKDLYSEMDALKEDGFSIWATALRNAVSIEEQSVPEKVAVILGNEGNGVQASLLEKADQSVYIPIKGEAESLNVSIAAGIMMYKIQL</sequence>
<dbReference type="PANTHER" id="PTHR43191:SF2">
    <property type="entry name" value="RRNA METHYLTRANSFERASE 3, MITOCHONDRIAL"/>
    <property type="match status" value="1"/>
</dbReference>
<proteinExistence type="inferred from homology"/>
<dbReference type="CDD" id="cd18095">
    <property type="entry name" value="SpoU-like_rRNA-MTase"/>
    <property type="match status" value="1"/>
</dbReference>
<dbReference type="Pfam" id="PF00588">
    <property type="entry name" value="SpoU_methylase"/>
    <property type="match status" value="1"/>
</dbReference>
<dbReference type="RefSeq" id="WP_343837441.1">
    <property type="nucleotide sequence ID" value="NZ_BAAADO010000001.1"/>
</dbReference>
<reference evidence="6" key="1">
    <citation type="journal article" date="2019" name="Int. J. Syst. Evol. Microbiol.">
        <title>The Global Catalogue of Microorganisms (GCM) 10K type strain sequencing project: providing services to taxonomists for standard genome sequencing and annotation.</title>
        <authorList>
            <consortium name="The Broad Institute Genomics Platform"/>
            <consortium name="The Broad Institute Genome Sequencing Center for Infectious Disease"/>
            <person name="Wu L."/>
            <person name="Ma J."/>
        </authorList>
    </citation>
    <scope>NUCLEOTIDE SEQUENCE [LARGE SCALE GENOMIC DNA]</scope>
    <source>
        <strain evidence="6">JCM 12389</strain>
    </source>
</reference>